<dbReference type="Proteomes" id="UP000183832">
    <property type="component" value="Unassembled WGS sequence"/>
</dbReference>
<dbReference type="InterPro" id="IPR007652">
    <property type="entry name" value="A1-4-GlycosylTfrase_dom"/>
</dbReference>
<dbReference type="EMBL" id="CVRI01000063">
    <property type="protein sequence ID" value="CRL04649.1"/>
    <property type="molecule type" value="Genomic_DNA"/>
</dbReference>
<feature type="signal peptide" evidence="7">
    <location>
        <begin position="1"/>
        <end position="24"/>
    </location>
</feature>
<reference evidence="9 10" key="1">
    <citation type="submission" date="2015-04" db="EMBL/GenBank/DDBJ databases">
        <authorList>
            <person name="Syromyatnikov M.Y."/>
            <person name="Popov V.N."/>
        </authorList>
    </citation>
    <scope>NUCLEOTIDE SEQUENCE [LARGE SCALE GENOMIC DNA]</scope>
</reference>
<accession>A0A1J1J1B8</accession>
<evidence type="ECO:0000256" key="2">
    <source>
        <dbReference type="ARBA" id="ARBA00009003"/>
    </source>
</evidence>
<evidence type="ECO:0000256" key="6">
    <source>
        <dbReference type="ARBA" id="ARBA00023136"/>
    </source>
</evidence>
<keyword evidence="10" id="KW-1185">Reference proteome</keyword>
<evidence type="ECO:0000256" key="4">
    <source>
        <dbReference type="ARBA" id="ARBA00022679"/>
    </source>
</evidence>
<dbReference type="AlphaFoldDB" id="A0A1J1J1B8"/>
<comment type="similarity">
    <text evidence="2">Belongs to the glycosyltransferase 32 family.</text>
</comment>
<dbReference type="OrthoDB" id="7843114at2759"/>
<comment type="subcellular location">
    <subcellularLocation>
        <location evidence="1">Golgi apparatus membrane</location>
        <topology evidence="1">Single-pass type II membrane protein</topology>
    </subcellularLocation>
</comment>
<evidence type="ECO:0000313" key="10">
    <source>
        <dbReference type="Proteomes" id="UP000183832"/>
    </source>
</evidence>
<dbReference type="Pfam" id="PF04572">
    <property type="entry name" value="Gb3_synth"/>
    <property type="match status" value="1"/>
</dbReference>
<evidence type="ECO:0000256" key="7">
    <source>
        <dbReference type="SAM" id="SignalP"/>
    </source>
</evidence>
<evidence type="ECO:0000256" key="5">
    <source>
        <dbReference type="ARBA" id="ARBA00023034"/>
    </source>
</evidence>
<keyword evidence="7" id="KW-0732">Signal</keyword>
<dbReference type="InterPro" id="IPR007577">
    <property type="entry name" value="GlycoTrfase_DXD_sugar-bd_CS"/>
</dbReference>
<keyword evidence="6" id="KW-0472">Membrane</keyword>
<dbReference type="SUPFAM" id="SSF53448">
    <property type="entry name" value="Nucleotide-diphospho-sugar transferases"/>
    <property type="match status" value="1"/>
</dbReference>
<sequence>MRKHLKFSLIVLLLSLSFLCLIYTKKFQINSSATFNNESFESIISISTSPLTFDSIETAYVQPENGRNVFFIDSLNLTTNVVIKARTACAVESAALINPSFEVFLIYSSKERLQNIENTPELQAILTYPNVHIYFINDITKFTIGTPFEDFVKSGKLLNSKHPTEHTSDVLRFVLLWKFGGTYLDTDTITRLPFDNLEPNFACRHDGDNLLCNGVMNMESADKSHLVTLFSEQLVNDFNGNIYTRNGPQLVTSVVQKLCGTKNATEIINKKECGGFHVLPPEMCYPIPYRDHRQLFNSSFSDEVMKKVDSSVTVHFWNKGTKGIKLERADKSAYIKLAEQYCPRIMSVDRRFF</sequence>
<dbReference type="InterPro" id="IPR051981">
    <property type="entry name" value="Glycosyltransf_32"/>
</dbReference>
<dbReference type="Gene3D" id="3.90.550.20">
    <property type="match status" value="1"/>
</dbReference>
<name>A0A1J1J1B8_9DIPT</name>
<evidence type="ECO:0000256" key="3">
    <source>
        <dbReference type="ARBA" id="ARBA00022676"/>
    </source>
</evidence>
<gene>
    <name evidence="9" type="ORF">CLUMA_CG017713</name>
</gene>
<proteinExistence type="inferred from homology"/>
<dbReference type="InterPro" id="IPR029044">
    <property type="entry name" value="Nucleotide-diphossugar_trans"/>
</dbReference>
<evidence type="ECO:0000259" key="8">
    <source>
        <dbReference type="Pfam" id="PF04572"/>
    </source>
</evidence>
<dbReference type="PANTHER" id="PTHR12042">
    <property type="entry name" value="LACTOSYLCERAMIDE 4-ALPHA-GALACTOSYLTRANSFERASE ALPHA- 1,4-GALACTOSYLTRANSFERASE"/>
    <property type="match status" value="1"/>
</dbReference>
<dbReference type="GO" id="GO:0006688">
    <property type="term" value="P:glycosphingolipid biosynthetic process"/>
    <property type="evidence" value="ECO:0007669"/>
    <property type="project" value="TreeGrafter"/>
</dbReference>
<evidence type="ECO:0000313" key="9">
    <source>
        <dbReference type="EMBL" id="CRL04649.1"/>
    </source>
</evidence>
<dbReference type="Pfam" id="PF04488">
    <property type="entry name" value="Gly_transf_sug"/>
    <property type="match status" value="1"/>
</dbReference>
<keyword evidence="3" id="KW-0328">Glycosyltransferase</keyword>
<keyword evidence="4" id="KW-0808">Transferase</keyword>
<dbReference type="PANTHER" id="PTHR12042:SF21">
    <property type="entry name" value="ALPHA1,4-GALACTOSYLTRANSFERASE 1-RELATED"/>
    <property type="match status" value="1"/>
</dbReference>
<dbReference type="STRING" id="568069.A0A1J1J1B8"/>
<feature type="chain" id="PRO_5012317407" evidence="7">
    <location>
        <begin position="25"/>
        <end position="353"/>
    </location>
</feature>
<dbReference type="GO" id="GO:0000139">
    <property type="term" value="C:Golgi membrane"/>
    <property type="evidence" value="ECO:0007669"/>
    <property type="project" value="UniProtKB-SubCell"/>
</dbReference>
<feature type="domain" description="Alpha 1,4-glycosyltransferase" evidence="8">
    <location>
        <begin position="223"/>
        <end position="347"/>
    </location>
</feature>
<protein>
    <submittedName>
        <fullName evidence="9">CLUMA_CG017713, isoform A</fullName>
    </submittedName>
</protein>
<organism evidence="9 10">
    <name type="scientific">Clunio marinus</name>
    <dbReference type="NCBI Taxonomy" id="568069"/>
    <lineage>
        <taxon>Eukaryota</taxon>
        <taxon>Metazoa</taxon>
        <taxon>Ecdysozoa</taxon>
        <taxon>Arthropoda</taxon>
        <taxon>Hexapoda</taxon>
        <taxon>Insecta</taxon>
        <taxon>Pterygota</taxon>
        <taxon>Neoptera</taxon>
        <taxon>Endopterygota</taxon>
        <taxon>Diptera</taxon>
        <taxon>Nematocera</taxon>
        <taxon>Chironomoidea</taxon>
        <taxon>Chironomidae</taxon>
        <taxon>Clunio</taxon>
    </lineage>
</organism>
<dbReference type="GO" id="GO:0035248">
    <property type="term" value="F:alpha-1,4-N-acetylgalactosaminyltransferase activity"/>
    <property type="evidence" value="ECO:0007669"/>
    <property type="project" value="TreeGrafter"/>
</dbReference>
<evidence type="ECO:0000256" key="1">
    <source>
        <dbReference type="ARBA" id="ARBA00004323"/>
    </source>
</evidence>
<keyword evidence="5" id="KW-0333">Golgi apparatus</keyword>